<dbReference type="FunFam" id="2.60.260.20:FF:000030">
    <property type="entry name" value="DNAJ heat shock family protein"/>
    <property type="match status" value="1"/>
</dbReference>
<dbReference type="GO" id="GO:0051082">
    <property type="term" value="F:unfolded protein binding"/>
    <property type="evidence" value="ECO:0007669"/>
    <property type="project" value="InterPro"/>
</dbReference>
<evidence type="ECO:0000313" key="5">
    <source>
        <dbReference type="Proteomes" id="UP001374535"/>
    </source>
</evidence>
<dbReference type="PROSITE" id="PS50076">
    <property type="entry name" value="DNAJ_2"/>
    <property type="match status" value="1"/>
</dbReference>
<keyword evidence="2" id="KW-0472">Membrane</keyword>
<dbReference type="InterPro" id="IPR051339">
    <property type="entry name" value="DnaJ_subfamily_B"/>
</dbReference>
<evidence type="ECO:0000256" key="2">
    <source>
        <dbReference type="SAM" id="Phobius"/>
    </source>
</evidence>
<dbReference type="EMBL" id="CP144696">
    <property type="protein sequence ID" value="WVZ09441.1"/>
    <property type="molecule type" value="Genomic_DNA"/>
</dbReference>
<organism evidence="4 5">
    <name type="scientific">Vigna mungo</name>
    <name type="common">Black gram</name>
    <name type="synonym">Phaseolus mungo</name>
    <dbReference type="NCBI Taxonomy" id="3915"/>
    <lineage>
        <taxon>Eukaryota</taxon>
        <taxon>Viridiplantae</taxon>
        <taxon>Streptophyta</taxon>
        <taxon>Embryophyta</taxon>
        <taxon>Tracheophyta</taxon>
        <taxon>Spermatophyta</taxon>
        <taxon>Magnoliopsida</taxon>
        <taxon>eudicotyledons</taxon>
        <taxon>Gunneridae</taxon>
        <taxon>Pentapetalae</taxon>
        <taxon>rosids</taxon>
        <taxon>fabids</taxon>
        <taxon>Fabales</taxon>
        <taxon>Fabaceae</taxon>
        <taxon>Papilionoideae</taxon>
        <taxon>50 kb inversion clade</taxon>
        <taxon>NPAAA clade</taxon>
        <taxon>indigoferoid/millettioid clade</taxon>
        <taxon>Phaseoleae</taxon>
        <taxon>Vigna</taxon>
    </lineage>
</organism>
<sequence length="320" mass="36289">MGAGDYYKILKVKRDATDEEVKRAYRSLAMKWHPDKNLEDPLRKEESEAKFKQVAEAYNVLSDPKKRQIYDLYGHYPLNSQRFSKEQGYGIMKEAGVVESSLTCTLLELYKGCKKKLKVSRTVPDEFGMYPVPKSEEKEGGFYLFWGIAILSPLFFLTSISLGALFFCFGRVSKSVEEILKIDIKPGWKKGTKITFPGKGNQEPGGAATDLIFVLDERPHDIFKRDGNDLVVIQKILLVDALIGKTFNLTTLDGRDLTIQVTDIVRPGFELVVPNEGMPISKEPGKKGNLRIKFDVMFPSRLSTQQKSDLRRILLSDVDY</sequence>
<dbReference type="GO" id="GO:0006457">
    <property type="term" value="P:protein folding"/>
    <property type="evidence" value="ECO:0007669"/>
    <property type="project" value="InterPro"/>
</dbReference>
<dbReference type="CDD" id="cd10747">
    <property type="entry name" value="DnaJ_C"/>
    <property type="match status" value="1"/>
</dbReference>
<keyword evidence="2" id="KW-0812">Transmembrane</keyword>
<dbReference type="GO" id="GO:0051087">
    <property type="term" value="F:protein-folding chaperone binding"/>
    <property type="evidence" value="ECO:0007669"/>
    <property type="project" value="TreeGrafter"/>
</dbReference>
<feature type="transmembrane region" description="Helical" evidence="2">
    <location>
        <begin position="143"/>
        <end position="169"/>
    </location>
</feature>
<dbReference type="PRINTS" id="PR00625">
    <property type="entry name" value="JDOMAIN"/>
</dbReference>
<dbReference type="PANTHER" id="PTHR24078:SF175">
    <property type="entry name" value="DNAJ HEAT SHOCK FAMILY PROTEIN"/>
    <property type="match status" value="1"/>
</dbReference>
<reference evidence="4 5" key="1">
    <citation type="journal article" date="2023" name="Life. Sci Alliance">
        <title>Evolutionary insights into 3D genome organization and epigenetic landscape of Vigna mungo.</title>
        <authorList>
            <person name="Junaid A."/>
            <person name="Singh B."/>
            <person name="Bhatia S."/>
        </authorList>
    </citation>
    <scope>NUCLEOTIDE SEQUENCE [LARGE SCALE GENOMIC DNA]</scope>
    <source>
        <strain evidence="4">Urdbean</strain>
    </source>
</reference>
<dbReference type="InterPro" id="IPR018253">
    <property type="entry name" value="DnaJ_domain_CS"/>
</dbReference>
<dbReference type="AlphaFoldDB" id="A0AAQ3NI67"/>
<evidence type="ECO:0000259" key="3">
    <source>
        <dbReference type="PROSITE" id="PS50076"/>
    </source>
</evidence>
<dbReference type="Gene3D" id="1.10.287.110">
    <property type="entry name" value="DnaJ domain"/>
    <property type="match status" value="1"/>
</dbReference>
<protein>
    <recommendedName>
        <fullName evidence="3">J domain-containing protein</fullName>
    </recommendedName>
</protein>
<dbReference type="InterPro" id="IPR002939">
    <property type="entry name" value="DnaJ_C"/>
</dbReference>
<dbReference type="GO" id="GO:0005829">
    <property type="term" value="C:cytosol"/>
    <property type="evidence" value="ECO:0007669"/>
    <property type="project" value="TreeGrafter"/>
</dbReference>
<evidence type="ECO:0000313" key="4">
    <source>
        <dbReference type="EMBL" id="WVZ09441.1"/>
    </source>
</evidence>
<dbReference type="SUPFAM" id="SSF46565">
    <property type="entry name" value="Chaperone J-domain"/>
    <property type="match status" value="1"/>
</dbReference>
<keyword evidence="1" id="KW-0143">Chaperone</keyword>
<keyword evidence="2" id="KW-1133">Transmembrane helix</keyword>
<evidence type="ECO:0000256" key="1">
    <source>
        <dbReference type="ARBA" id="ARBA00023186"/>
    </source>
</evidence>
<dbReference type="PROSITE" id="PS00636">
    <property type="entry name" value="DNAJ_1"/>
    <property type="match status" value="1"/>
</dbReference>
<dbReference type="Gene3D" id="2.60.260.20">
    <property type="entry name" value="Urease metallochaperone UreE, N-terminal domain"/>
    <property type="match status" value="2"/>
</dbReference>
<dbReference type="InterPro" id="IPR036869">
    <property type="entry name" value="J_dom_sf"/>
</dbReference>
<feature type="domain" description="J" evidence="3">
    <location>
        <begin position="5"/>
        <end position="74"/>
    </location>
</feature>
<dbReference type="Proteomes" id="UP001374535">
    <property type="component" value="Chromosome 5"/>
</dbReference>
<dbReference type="Pfam" id="PF00226">
    <property type="entry name" value="DnaJ"/>
    <property type="match status" value="1"/>
</dbReference>
<proteinExistence type="predicted"/>
<accession>A0AAQ3NI67</accession>
<dbReference type="InterPro" id="IPR001623">
    <property type="entry name" value="DnaJ_domain"/>
</dbReference>
<dbReference type="SMART" id="SM00271">
    <property type="entry name" value="DnaJ"/>
    <property type="match status" value="1"/>
</dbReference>
<dbReference type="CDD" id="cd06257">
    <property type="entry name" value="DnaJ"/>
    <property type="match status" value="1"/>
</dbReference>
<gene>
    <name evidence="4" type="ORF">V8G54_013971</name>
</gene>
<name>A0AAQ3NI67_VIGMU</name>
<dbReference type="SUPFAM" id="SSF49493">
    <property type="entry name" value="HSP40/DnaJ peptide-binding domain"/>
    <property type="match status" value="2"/>
</dbReference>
<dbReference type="PANTHER" id="PTHR24078">
    <property type="entry name" value="DNAJ HOMOLOG SUBFAMILY C MEMBER"/>
    <property type="match status" value="1"/>
</dbReference>
<dbReference type="Pfam" id="PF01556">
    <property type="entry name" value="DnaJ_C"/>
    <property type="match status" value="1"/>
</dbReference>
<dbReference type="InterPro" id="IPR008971">
    <property type="entry name" value="HSP40/DnaJ_pept-bd"/>
</dbReference>
<keyword evidence="5" id="KW-1185">Reference proteome</keyword>